<sequence length="115" mass="13722">MFFFFTVGTQDFSGRLKGYEDMVLQCRRCTRNSVVPIKRRNFFTFCFIPIFPIKWTEELRCGECNYHQKTTKAELDEIRARGPQPLPQPQQQFGFQQPPPQAYSPYAQEQQMHYK</sequence>
<dbReference type="Proteomes" id="UP000298138">
    <property type="component" value="Unassembled WGS sequence"/>
</dbReference>
<protein>
    <recommendedName>
        <fullName evidence="2">Zinc-ribbon 15 domain-containing protein</fullName>
    </recommendedName>
</protein>
<dbReference type="PANTHER" id="PTHR28139">
    <property type="entry name" value="UPF0768 PROTEIN YBL029C-A"/>
    <property type="match status" value="1"/>
</dbReference>
<accession>A0A4S2N306</accession>
<keyword evidence="4" id="KW-1185">Reference proteome</keyword>
<feature type="compositionally biased region" description="Low complexity" evidence="1">
    <location>
        <begin position="103"/>
        <end position="115"/>
    </location>
</feature>
<dbReference type="PANTHER" id="PTHR28139:SF1">
    <property type="entry name" value="UPF0768 PROTEIN YBL029C-A"/>
    <property type="match status" value="1"/>
</dbReference>
<feature type="region of interest" description="Disordered" evidence="1">
    <location>
        <begin position="75"/>
        <end position="115"/>
    </location>
</feature>
<dbReference type="OrthoDB" id="5545479at2759"/>
<evidence type="ECO:0000259" key="2">
    <source>
        <dbReference type="Pfam" id="PF17032"/>
    </source>
</evidence>
<dbReference type="Pfam" id="PF17032">
    <property type="entry name" value="Zn_ribbon_15"/>
    <property type="match status" value="1"/>
</dbReference>
<evidence type="ECO:0000313" key="4">
    <source>
        <dbReference type="Proteomes" id="UP000298138"/>
    </source>
</evidence>
<dbReference type="STRING" id="341454.A0A4S2N306"/>
<organism evidence="3 4">
    <name type="scientific">Ascodesmis nigricans</name>
    <dbReference type="NCBI Taxonomy" id="341454"/>
    <lineage>
        <taxon>Eukaryota</taxon>
        <taxon>Fungi</taxon>
        <taxon>Dikarya</taxon>
        <taxon>Ascomycota</taxon>
        <taxon>Pezizomycotina</taxon>
        <taxon>Pezizomycetes</taxon>
        <taxon>Pezizales</taxon>
        <taxon>Ascodesmidaceae</taxon>
        <taxon>Ascodesmis</taxon>
    </lineage>
</organism>
<evidence type="ECO:0000256" key="1">
    <source>
        <dbReference type="SAM" id="MobiDB-lite"/>
    </source>
</evidence>
<evidence type="ECO:0000313" key="3">
    <source>
        <dbReference type="EMBL" id="TGZ83521.1"/>
    </source>
</evidence>
<reference evidence="3 4" key="1">
    <citation type="submission" date="2019-04" db="EMBL/GenBank/DDBJ databases">
        <title>Comparative genomics and transcriptomics to analyze fruiting body development in filamentous ascomycetes.</title>
        <authorList>
            <consortium name="DOE Joint Genome Institute"/>
            <person name="Lutkenhaus R."/>
            <person name="Traeger S."/>
            <person name="Breuer J."/>
            <person name="Kuo A."/>
            <person name="Lipzen A."/>
            <person name="Pangilinan J."/>
            <person name="Dilworth D."/>
            <person name="Sandor L."/>
            <person name="Poggeler S."/>
            <person name="Barry K."/>
            <person name="Grigoriev I.V."/>
            <person name="Nowrousian M."/>
        </authorList>
    </citation>
    <scope>NUCLEOTIDE SEQUENCE [LARGE SCALE GENOMIC DNA]</scope>
    <source>
        <strain evidence="3 4">CBS 389.68</strain>
    </source>
</reference>
<dbReference type="EMBL" id="ML220113">
    <property type="protein sequence ID" value="TGZ83521.1"/>
    <property type="molecule type" value="Genomic_DNA"/>
</dbReference>
<gene>
    <name evidence="3" type="ORF">EX30DRAFT_368872</name>
</gene>
<dbReference type="InterPro" id="IPR031493">
    <property type="entry name" value="Zinc_ribbon_15"/>
</dbReference>
<dbReference type="AlphaFoldDB" id="A0A4S2N306"/>
<dbReference type="InParanoid" id="A0A4S2N306"/>
<proteinExistence type="predicted"/>
<name>A0A4S2N306_9PEZI</name>
<feature type="domain" description="Zinc-ribbon 15" evidence="2">
    <location>
        <begin position="25"/>
        <end position="71"/>
    </location>
</feature>